<keyword evidence="1" id="KW-1133">Transmembrane helix</keyword>
<dbReference type="GO" id="GO:0005975">
    <property type="term" value="P:carbohydrate metabolic process"/>
    <property type="evidence" value="ECO:0007669"/>
    <property type="project" value="InterPro"/>
</dbReference>
<feature type="transmembrane region" description="Helical" evidence="1">
    <location>
        <begin position="591"/>
        <end position="615"/>
    </location>
</feature>
<dbReference type="EMBL" id="CP000930">
    <property type="protein sequence ID" value="ABZ85299.1"/>
    <property type="molecule type" value="Genomic_DNA"/>
</dbReference>
<dbReference type="Gene3D" id="3.20.20.370">
    <property type="entry name" value="Glycoside hydrolase/deacetylase"/>
    <property type="match status" value="1"/>
</dbReference>
<evidence type="ECO:0008006" key="4">
    <source>
        <dbReference type="Google" id="ProtNLM"/>
    </source>
</evidence>
<dbReference type="STRING" id="498761.HM1_2770"/>
<accession>B0TC26</accession>
<dbReference type="CDD" id="cd10923">
    <property type="entry name" value="CE4_COG5298"/>
    <property type="match status" value="1"/>
</dbReference>
<dbReference type="SUPFAM" id="SSF88713">
    <property type="entry name" value="Glycoside hydrolase/deacetylase"/>
    <property type="match status" value="1"/>
</dbReference>
<dbReference type="KEGG" id="hmo:HM1_2770"/>
<keyword evidence="3" id="KW-1185">Reference proteome</keyword>
<keyword evidence="1" id="KW-0472">Membrane</keyword>
<sequence length="625" mass="69208">MHPSILNETIQQSGDSLNASLRPHRLISAITIAGLLLLLTAFAISADSAVAANIAAASAPPISSAPALSSASDIWAAAEDGPGSVGTIPEDITAGESVTAAKTVLVVYPTPRLLRGILPWQERDWPKMMQNLLGHFDVEVTLRTSGEYQGGDLARYDAFIYMGTYPEKVPRTLLREVARSPKPVLWLGRNIEQLDVVGGPRWQTRLSEGQSVAYIYKDRTIDASRLQQMNMVKEFPVNSVVWAWADTAEGRFPFGLRNQRFWYVADTDLHSRAYLLVADQLYDFLGQPSEGKRWATLRIEDVHPLRSPEALRQFADVLKSRNIPFMVTVVPVYVNPKTGERVTLAERPELVEALRYMEASGGTILVHGLTHQVGDGETGWGFEFWDADRERPVLSKIAPDWAEKRWSRAINDLRALGLRPLGITVPHYAMSRDSYVHLRDRVDLLVGSPQISGHSRLTQKVPYLLKKDQYGYWVIPENIGFLDFRIDDPVAPMLKAAEEVALVRDCAAGAFFHSFLDSGRLVQLVDGLREGGFAFLDPRDLPVREVLPSASPEHEVGAISEADVFWDPIVNGDTPKGAFFLWRLAQEETPLLFAVAIALAGVTAAAFILIVRALAMEDGAGNKRR</sequence>
<proteinExistence type="predicted"/>
<organism evidence="2 3">
    <name type="scientific">Heliobacterium modesticaldum (strain ATCC 51547 / Ice1)</name>
    <dbReference type="NCBI Taxonomy" id="498761"/>
    <lineage>
        <taxon>Bacteria</taxon>
        <taxon>Bacillati</taxon>
        <taxon>Bacillota</taxon>
        <taxon>Clostridia</taxon>
        <taxon>Eubacteriales</taxon>
        <taxon>Heliobacteriaceae</taxon>
        <taxon>Heliomicrobium</taxon>
    </lineage>
</organism>
<dbReference type="InterPro" id="IPR018763">
    <property type="entry name" value="DUF2334"/>
</dbReference>
<evidence type="ECO:0000313" key="3">
    <source>
        <dbReference type="Proteomes" id="UP000008550"/>
    </source>
</evidence>
<evidence type="ECO:0000313" key="2">
    <source>
        <dbReference type="EMBL" id="ABZ85299.1"/>
    </source>
</evidence>
<name>B0TC26_HELMI</name>
<dbReference type="Proteomes" id="UP000008550">
    <property type="component" value="Chromosome"/>
</dbReference>
<gene>
    <name evidence="2" type="ORF">HM1_2770</name>
</gene>
<reference evidence="2 3" key="1">
    <citation type="journal article" date="2008" name="J. Bacteriol.">
        <title>The genome of Heliobacterium modesticaldum, a phototrophic representative of the Firmicutes containing the simplest photosynthetic apparatus.</title>
        <authorList>
            <person name="Sattley W.M."/>
            <person name="Madigan M.T."/>
            <person name="Swingley W.D."/>
            <person name="Cheung P.C."/>
            <person name="Clocksin K.M."/>
            <person name="Conrad A.L."/>
            <person name="Dejesa L.C."/>
            <person name="Honchak B.M."/>
            <person name="Jung D.O."/>
            <person name="Karbach L.E."/>
            <person name="Kurdoglu A."/>
            <person name="Lahiri S."/>
            <person name="Mastrian S.D."/>
            <person name="Page L.E."/>
            <person name="Taylor H.L."/>
            <person name="Wang Z.T."/>
            <person name="Raymond J."/>
            <person name="Chen M."/>
            <person name="Blankenship R.E."/>
            <person name="Touchman J.W."/>
        </authorList>
    </citation>
    <scope>NUCLEOTIDE SEQUENCE [LARGE SCALE GENOMIC DNA]</scope>
    <source>
        <strain evidence="3">ATCC 51547 / Ice1</strain>
    </source>
</reference>
<dbReference type="InterPro" id="IPR011330">
    <property type="entry name" value="Glyco_hydro/deAcase_b/a-brl"/>
</dbReference>
<protein>
    <recommendedName>
        <fullName evidence="4">DUF2334 domain-containing protein</fullName>
    </recommendedName>
</protein>
<dbReference type="AlphaFoldDB" id="B0TC26"/>
<keyword evidence="1" id="KW-0812">Transmembrane</keyword>
<dbReference type="OrthoDB" id="2339428at2"/>
<dbReference type="HOGENOM" id="CLU_437288_0_0_9"/>
<evidence type="ECO:0000256" key="1">
    <source>
        <dbReference type="SAM" id="Phobius"/>
    </source>
</evidence>
<dbReference type="Pfam" id="PF10096">
    <property type="entry name" value="DUF2334"/>
    <property type="match status" value="1"/>
</dbReference>
<dbReference type="eggNOG" id="COG5298">
    <property type="taxonomic scope" value="Bacteria"/>
</dbReference>